<feature type="region of interest" description="Disordered" evidence="1">
    <location>
        <begin position="1"/>
        <end position="47"/>
    </location>
</feature>
<dbReference type="Proteomes" id="UP000242715">
    <property type="component" value="Unassembled WGS sequence"/>
</dbReference>
<evidence type="ECO:0000313" key="3">
    <source>
        <dbReference type="Proteomes" id="UP000242715"/>
    </source>
</evidence>
<feature type="region of interest" description="Disordered" evidence="1">
    <location>
        <begin position="185"/>
        <end position="216"/>
    </location>
</feature>
<dbReference type="EMBL" id="DF974397">
    <property type="protein sequence ID" value="GAU48226.1"/>
    <property type="molecule type" value="Genomic_DNA"/>
</dbReference>
<feature type="region of interest" description="Disordered" evidence="1">
    <location>
        <begin position="232"/>
        <end position="262"/>
    </location>
</feature>
<name>A0A2Z6NXQ8_TRISU</name>
<keyword evidence="3" id="KW-1185">Reference proteome</keyword>
<accession>A0A2Z6NXQ8</accession>
<protein>
    <submittedName>
        <fullName evidence="2">Uncharacterized protein</fullName>
    </submittedName>
</protein>
<reference evidence="3" key="1">
    <citation type="journal article" date="2017" name="Front. Plant Sci.">
        <title>Climate Clever Clovers: New Paradigm to Reduce the Environmental Footprint of Ruminants by Breeding Low Methanogenic Forages Utilizing Haplotype Variation.</title>
        <authorList>
            <person name="Kaur P."/>
            <person name="Appels R."/>
            <person name="Bayer P.E."/>
            <person name="Keeble-Gagnere G."/>
            <person name="Wang J."/>
            <person name="Hirakawa H."/>
            <person name="Shirasawa K."/>
            <person name="Vercoe P."/>
            <person name="Stefanova K."/>
            <person name="Durmic Z."/>
            <person name="Nichols P."/>
            <person name="Revell C."/>
            <person name="Isobe S.N."/>
            <person name="Edwards D."/>
            <person name="Erskine W."/>
        </authorList>
    </citation>
    <scope>NUCLEOTIDE SEQUENCE [LARGE SCALE GENOMIC DNA]</scope>
    <source>
        <strain evidence="3">cv. Daliak</strain>
    </source>
</reference>
<sequence length="334" mass="36029">MASQPDADFPISSAPVVMLSPPDTQDGPQDVFHTPPEESLLPSSDVDLPPCTVNRAVDLDVGSQAFVEFPAGSDSSEFVDFGKDSQLGFSQDADSVSENRVLEKGVSDFSESSVKKLKLGFDDSLGSCSGVQSEKVEDGIGNGDEGKVENACKFVEDVLPQSNGVGGEDVEMQNLIPEENVETEVVENDGDNNSNNEIGEDVLPQSNGVGGEDVEMENSIPDENIETEVVENAGDVNGNNSNNEIGEGSGNCEDLSEEESDDETEYVMSAKESRDLVFDVFRVVAEHSRKVENETKGLTLLETAMRSGVTFPRPSWLPADRKSKLFKFDDEVKK</sequence>
<dbReference type="PANTHER" id="PTHR38221">
    <property type="entry name" value="BNAA04G14260D PROTEIN"/>
    <property type="match status" value="1"/>
</dbReference>
<dbReference type="PANTHER" id="PTHR38221:SF1">
    <property type="entry name" value="OVULE PROTEIN"/>
    <property type="match status" value="1"/>
</dbReference>
<proteinExistence type="predicted"/>
<evidence type="ECO:0000313" key="2">
    <source>
        <dbReference type="EMBL" id="GAU48226.1"/>
    </source>
</evidence>
<dbReference type="AlphaFoldDB" id="A0A2Z6NXQ8"/>
<gene>
    <name evidence="2" type="ORF">TSUD_184060</name>
</gene>
<evidence type="ECO:0000256" key="1">
    <source>
        <dbReference type="SAM" id="MobiDB-lite"/>
    </source>
</evidence>
<organism evidence="2 3">
    <name type="scientific">Trifolium subterraneum</name>
    <name type="common">Subterranean clover</name>
    <dbReference type="NCBI Taxonomy" id="3900"/>
    <lineage>
        <taxon>Eukaryota</taxon>
        <taxon>Viridiplantae</taxon>
        <taxon>Streptophyta</taxon>
        <taxon>Embryophyta</taxon>
        <taxon>Tracheophyta</taxon>
        <taxon>Spermatophyta</taxon>
        <taxon>Magnoliopsida</taxon>
        <taxon>eudicotyledons</taxon>
        <taxon>Gunneridae</taxon>
        <taxon>Pentapetalae</taxon>
        <taxon>rosids</taxon>
        <taxon>fabids</taxon>
        <taxon>Fabales</taxon>
        <taxon>Fabaceae</taxon>
        <taxon>Papilionoideae</taxon>
        <taxon>50 kb inversion clade</taxon>
        <taxon>NPAAA clade</taxon>
        <taxon>Hologalegina</taxon>
        <taxon>IRL clade</taxon>
        <taxon>Trifolieae</taxon>
        <taxon>Trifolium</taxon>
    </lineage>
</organism>
<dbReference type="OrthoDB" id="1419004at2759"/>
<feature type="compositionally biased region" description="Low complexity" evidence="1">
    <location>
        <begin position="237"/>
        <end position="253"/>
    </location>
</feature>